<feature type="compositionally biased region" description="Low complexity" evidence="6">
    <location>
        <begin position="1417"/>
        <end position="1431"/>
    </location>
</feature>
<feature type="compositionally biased region" description="Polar residues" evidence="6">
    <location>
        <begin position="1119"/>
        <end position="1148"/>
    </location>
</feature>
<feature type="compositionally biased region" description="Basic and acidic residues" evidence="6">
    <location>
        <begin position="38"/>
        <end position="50"/>
    </location>
</feature>
<name>A0A315VH63_GAMAF</name>
<feature type="region of interest" description="Disordered" evidence="6">
    <location>
        <begin position="649"/>
        <end position="750"/>
    </location>
</feature>
<proteinExistence type="predicted"/>
<feature type="compositionally biased region" description="Polar residues" evidence="6">
    <location>
        <begin position="1432"/>
        <end position="1458"/>
    </location>
</feature>
<feature type="compositionally biased region" description="Low complexity" evidence="6">
    <location>
        <begin position="1229"/>
        <end position="1243"/>
    </location>
</feature>
<feature type="compositionally biased region" description="Polar residues" evidence="6">
    <location>
        <begin position="1385"/>
        <end position="1414"/>
    </location>
</feature>
<evidence type="ECO:0000256" key="2">
    <source>
        <dbReference type="ARBA" id="ARBA00022553"/>
    </source>
</evidence>
<evidence type="ECO:0000313" key="9">
    <source>
        <dbReference type="Proteomes" id="UP000250572"/>
    </source>
</evidence>
<feature type="compositionally biased region" description="Basic and acidic residues" evidence="6">
    <location>
        <begin position="1375"/>
        <end position="1384"/>
    </location>
</feature>
<evidence type="ECO:0000256" key="5">
    <source>
        <dbReference type="SAM" id="Coils"/>
    </source>
</evidence>
<evidence type="ECO:0000256" key="6">
    <source>
        <dbReference type="SAM" id="MobiDB-lite"/>
    </source>
</evidence>
<evidence type="ECO:0000313" key="8">
    <source>
        <dbReference type="EMBL" id="PWA22606.1"/>
    </source>
</evidence>
<feature type="compositionally biased region" description="Low complexity" evidence="6">
    <location>
        <begin position="656"/>
        <end position="665"/>
    </location>
</feature>
<feature type="region of interest" description="Disordered" evidence="6">
    <location>
        <begin position="1375"/>
        <end position="1458"/>
    </location>
</feature>
<feature type="coiled-coil region" evidence="5">
    <location>
        <begin position="1896"/>
        <end position="1997"/>
    </location>
</feature>
<comment type="subcellular location">
    <subcellularLocation>
        <location evidence="1">Endomembrane system</location>
    </subcellularLocation>
</comment>
<keyword evidence="3" id="KW-0677">Repeat</keyword>
<keyword evidence="2" id="KW-0597">Phosphoprotein</keyword>
<dbReference type="PANTHER" id="PTHR14514:SF4">
    <property type="entry name" value="NESPRIN-2"/>
    <property type="match status" value="1"/>
</dbReference>
<gene>
    <name evidence="8" type="ORF">CCH79_00020375</name>
</gene>
<dbReference type="InterPro" id="IPR057057">
    <property type="entry name" value="Spectrin_SYNE1"/>
</dbReference>
<reference evidence="8 9" key="1">
    <citation type="journal article" date="2018" name="G3 (Bethesda)">
        <title>A High-Quality Reference Genome for the Invasive Mosquitofish Gambusia affinis Using a Chicago Library.</title>
        <authorList>
            <person name="Hoffberg S.L."/>
            <person name="Troendle N.J."/>
            <person name="Glenn T.C."/>
            <person name="Mahmud O."/>
            <person name="Louha S."/>
            <person name="Chalopin D."/>
            <person name="Bennetzen J.L."/>
            <person name="Mauricio R."/>
        </authorList>
    </citation>
    <scope>NUCLEOTIDE SEQUENCE [LARGE SCALE GENOMIC DNA]</scope>
    <source>
        <strain evidence="8">NE01/NJP1002.9</strain>
        <tissue evidence="8">Muscle</tissue>
    </source>
</reference>
<dbReference type="Proteomes" id="UP000250572">
    <property type="component" value="Unassembled WGS sequence"/>
</dbReference>
<protein>
    <recommendedName>
        <fullName evidence="7">Nesprin-1 spectrin repeats region domain-containing protein</fullName>
    </recommendedName>
</protein>
<feature type="compositionally biased region" description="Polar residues" evidence="6">
    <location>
        <begin position="741"/>
        <end position="750"/>
    </location>
</feature>
<feature type="non-terminal residue" evidence="8">
    <location>
        <position position="2158"/>
    </location>
</feature>
<comment type="caution">
    <text evidence="8">The sequence shown here is derived from an EMBL/GenBank/DDBJ whole genome shotgun (WGS) entry which is preliminary data.</text>
</comment>
<feature type="region of interest" description="Disordered" evidence="6">
    <location>
        <begin position="1193"/>
        <end position="1262"/>
    </location>
</feature>
<feature type="region of interest" description="Disordered" evidence="6">
    <location>
        <begin position="552"/>
        <end position="588"/>
    </location>
</feature>
<feature type="compositionally biased region" description="Polar residues" evidence="6">
    <location>
        <begin position="1248"/>
        <end position="1257"/>
    </location>
</feature>
<organism evidence="8 9">
    <name type="scientific">Gambusia affinis</name>
    <name type="common">Western mosquitofish</name>
    <name type="synonym">Heterandria affinis</name>
    <dbReference type="NCBI Taxonomy" id="33528"/>
    <lineage>
        <taxon>Eukaryota</taxon>
        <taxon>Metazoa</taxon>
        <taxon>Chordata</taxon>
        <taxon>Craniata</taxon>
        <taxon>Vertebrata</taxon>
        <taxon>Euteleostomi</taxon>
        <taxon>Actinopterygii</taxon>
        <taxon>Neopterygii</taxon>
        <taxon>Teleostei</taxon>
        <taxon>Neoteleostei</taxon>
        <taxon>Acanthomorphata</taxon>
        <taxon>Ovalentaria</taxon>
        <taxon>Atherinomorphae</taxon>
        <taxon>Cyprinodontiformes</taxon>
        <taxon>Poeciliidae</taxon>
        <taxon>Poeciliinae</taxon>
        <taxon>Gambusia</taxon>
    </lineage>
</organism>
<evidence type="ECO:0000256" key="4">
    <source>
        <dbReference type="ARBA" id="ARBA00023136"/>
    </source>
</evidence>
<feature type="region of interest" description="Disordered" evidence="6">
    <location>
        <begin position="33"/>
        <end position="90"/>
    </location>
</feature>
<keyword evidence="5" id="KW-0175">Coiled coil</keyword>
<feature type="region of interest" description="Disordered" evidence="6">
    <location>
        <begin position="1119"/>
        <end position="1150"/>
    </location>
</feature>
<accession>A0A315VH63</accession>
<feature type="domain" description="Nesprin-1 spectrin repeats region" evidence="7">
    <location>
        <begin position="106"/>
        <end position="254"/>
    </location>
</feature>
<feature type="compositionally biased region" description="Low complexity" evidence="6">
    <location>
        <begin position="552"/>
        <end position="568"/>
    </location>
</feature>
<evidence type="ECO:0000256" key="3">
    <source>
        <dbReference type="ARBA" id="ARBA00022737"/>
    </source>
</evidence>
<keyword evidence="9" id="KW-1185">Reference proteome</keyword>
<dbReference type="Gene3D" id="3.30.70.1820">
    <property type="entry name" value="L1 transposable element, RRM domain"/>
    <property type="match status" value="1"/>
</dbReference>
<dbReference type="EMBL" id="NHOQ01001702">
    <property type="protein sequence ID" value="PWA22606.1"/>
    <property type="molecule type" value="Genomic_DNA"/>
</dbReference>
<feature type="compositionally biased region" description="Basic and acidic residues" evidence="6">
    <location>
        <begin position="569"/>
        <end position="588"/>
    </location>
</feature>
<evidence type="ECO:0000259" key="7">
    <source>
        <dbReference type="Pfam" id="PF25034"/>
    </source>
</evidence>
<sequence>MVGDQNYMELKKLLEWGQQEVRPVRRRVMEQPKLLMTLEKRQTRARDSKSRSAGYRSQGQTDRGSKARRSKSSGVGQNQGQEGQLDRREETDSYATFNRVYRSNEMNKQELPSLLEAALCKLKQISEKYSSKSALAPDYHHVSQQVKQLEENTAVVLEEVSSAKILIGRILSAWNSYIDCLSSLQAWLEQSSAMHNQGRILMVTSESMSEWGSRHAHLNELANFLIESTDPQTSRGLAEELWKLNKHWAECVKENTLENTTAPLADLPTNCQDLQYLIREATLILKEPLEAMAGPLRVRRNHLQLMLKKIKEVNLGALEPSAEWPLDQLQKLRHAIPEVMQTLFEAEQVCAELQHSVSGLDTRLAELLLWEMEARELYEVLRARNQQQNLQGQDPRARVVISRGLQLEGQVVTEEQDLQVIIMTMQKTTPIQYLYASAMQKREAIGLLSSLSARRDKSRSPPEASPLSENLIQAKIMPQHLRLSETKMPTHQSETNGISNHNEEASVPKIVVQQYREEKIMSPSMPNTYAQVAIQIESQIRTCQETNAQKRQIIQDTSQIPQQQPQQDLSKKHEQEKQQPFKYKPEQKLVENKEQVLNLEQPQPCQDKQEQQDGLETICQFKVKQHTLPIVKEETLFKQAAEEILCQQPAPKKKSLSSQELQSRKAQAIKNRPWLQKAAHPERKSPAPSQKTPESQVKVTAQTQQQKEQYQSAREGQQQKKQSQDSKKQPHPPVRQIEPDSGTNNKSQIQSYTKSHVINQSEPKVQANLQSVPQVQIQSRSLVYSCADGPQPPSAMSQTRISQSQKQILPQSHSHGQTGVLYGPHLPLHIPAGTTIRPTSPYQASPPGFIQLPVPSHIQLRSHPQSWGPVRPPSPKPPTTDRPETQGQQSMTLSLPPPQLNKQSQLFAHSVCQPQIPANLGDQAPAPPQPVAYSQAISQSITQAQTHSQQRANVQTNTFSIDQAQNIIGPHQPQPQICHEGQHVVRYQDHSATDPTTLSQSPAFHQGLYSPCQLQAWPQVRPATHMSVQHLQATTQPFLCPEIYPQPRFSAQQCAENQELQNQAIPQQKHPVSQMCCQQIAQGSHSGEYSAAHVLPQWPQQTTQISSHAYVVDLSSTQPQISPQRNTQAWTQTNPQISSQSHVQQSPQKRAYNIAQKEQGLIQQQTWFQPQPQPHTYHQPPSQTYLPAQHLLQRQHHSQPQIQTQIPLPPSPPDQAQSQFSTQYQIHNLQGQSQTQTQTQLQSKPPAKNNQPSSNPLFHQLPPKSTHFQVLSHPVIEIKSVTPPQAKPLGQAELDPATLFELLAQPKGQSSAQLKTKPISDPIPLIATATTILNVETLQIKKEQTPQAQVCSPSAPGIVSAIEPIDEHQVEKRSVVLSPEKPDVESTQQSNVVTRTSSQPTAQSQIQRSVQSVTELKVQSSPVPKPKVQSSLQTQQSAHSPELTKSQTLTQSRVQLPPQTSQPVSALISQIHVESLNLFTKPSSLDQVPSQAYTEAYVKAQALASNHFEEAKHCLQAHIMETISVFKDKCLTFEEASVKEALDPELLAEFLRAAKGMEAFCTPSQLKEMALFTQSVQSQWEKWIPGALGSEALQPLMSLERTYRLGPRAHGVSRPRALIMKFLNYRERQAIIRAAREKKPVGLTCLTSHSSTVRAELLWTGSCDGAVVGVASKLAKKIIISSARKWFPPCMAGCWACFPADFAEAGQQLETLKQLCGTLSPEDTHHLAQTQLLECEKRVHQGSGEVGTTQKGSKKSSEKLPVSGEVSQVIVQKTVEKKTDIEKQASVEEITKKEALERYETCKRTLQAHLAKNEQNFTDVPSDLISLKALHTRLQEIQSLRQETELLWSEYANQFSQLRGDSSLEQEKAELLELWRSQQTNLQRRGSSLGAALRQIDSTENHLVDFNDRLDRYLRQSKDITGFSLASTNILKDIKELHDNIHSELDQLSRLDPESSDLDPGECFRLTREVETHKASLDQLRQQVQKSEAAARALDQFLISLRKVDDDISGVQGTSCTESVVLQDCRCKLSLIRLSIDSLKEKAPQLDLLLQGARLTVTRDGSPASCLDMVAVLLRSLEEADSGLASQQRGLQKETQSKSFGLRKRITLGELRKLQDAIEKQGLKEPTMPAAQHRPANSSFISDTWRREHDAVIFGMVQ</sequence>
<keyword evidence="4" id="KW-0472">Membrane</keyword>
<evidence type="ECO:0000256" key="1">
    <source>
        <dbReference type="ARBA" id="ARBA00004308"/>
    </source>
</evidence>
<dbReference type="Pfam" id="PF25034">
    <property type="entry name" value="Spectrin_SYNE1"/>
    <property type="match status" value="1"/>
</dbReference>
<feature type="region of interest" description="Disordered" evidence="6">
    <location>
        <begin position="860"/>
        <end position="900"/>
    </location>
</feature>
<feature type="compositionally biased region" description="Low complexity" evidence="6">
    <location>
        <begin position="695"/>
        <end position="713"/>
    </location>
</feature>
<dbReference type="PANTHER" id="PTHR14514">
    <property type="entry name" value="PKA ANCHORING PROTEIN"/>
    <property type="match status" value="1"/>
</dbReference>